<accession>A0ABW8VHV7</accession>
<proteinExistence type="predicted"/>
<sequence>MDGKKYIIEAKDLKIGDIILTADNSKTSLSIRIGINGDFSHAIIYAGDYSYIHSVDKIVRSDNIQRLLFDEIHHVKVLRLRDSTVNISAACIYARTQVGKSYSKIDALRSQIGGKSISNRQYCSRLVAESYQAAGIKIVENPPFCDPEDIHCSDQLIVAPVLIREATEEEIIFSLLPNPLSEQDRITANLFSSFRRITGADIQTDEQVISFLTRNPQFDRQCTVAEKESGYLDMWKWDMDTNPWRYDKEQFECLPLSEDDLAKLAEREWNSAKIQYERFSFNVRELNTLLVKNELAYIKQKIELYKFLCGIALSKMTMFDQYRNKIN</sequence>
<protein>
    <submittedName>
        <fullName evidence="1">YiiX/YebB-like N1pC/P60 family cysteine hydrolase</fullName>
    </submittedName>
</protein>
<dbReference type="Pfam" id="PF05708">
    <property type="entry name" value="Peptidase_C92"/>
    <property type="match status" value="1"/>
</dbReference>
<dbReference type="InterPro" id="IPR038765">
    <property type="entry name" value="Papain-like_cys_pep_sf"/>
</dbReference>
<name>A0ABW8VHV7_9PROT</name>
<dbReference type="Gene3D" id="3.90.1720.10">
    <property type="entry name" value="endopeptidase domain like (from Nostoc punctiforme)"/>
    <property type="match status" value="1"/>
</dbReference>
<evidence type="ECO:0000313" key="2">
    <source>
        <dbReference type="Proteomes" id="UP001628281"/>
    </source>
</evidence>
<keyword evidence="2" id="KW-1185">Reference proteome</keyword>
<evidence type="ECO:0000313" key="1">
    <source>
        <dbReference type="EMBL" id="MFL7906022.1"/>
    </source>
</evidence>
<gene>
    <name evidence="1" type="ORF">ACJ41P_33225</name>
</gene>
<comment type="caution">
    <text evidence="1">The sequence shown here is derived from an EMBL/GenBank/DDBJ whole genome shotgun (WGS) entry which is preliminary data.</text>
</comment>
<organism evidence="1 2">
    <name type="scientific">Azospirillum argentinense</name>
    <dbReference type="NCBI Taxonomy" id="2970906"/>
    <lineage>
        <taxon>Bacteria</taxon>
        <taxon>Pseudomonadati</taxon>
        <taxon>Pseudomonadota</taxon>
        <taxon>Alphaproteobacteria</taxon>
        <taxon>Rhodospirillales</taxon>
        <taxon>Azospirillaceae</taxon>
        <taxon>Azospirillum</taxon>
    </lineage>
</organism>
<dbReference type="RefSeq" id="WP_407826068.1">
    <property type="nucleotide sequence ID" value="NZ_JBJLSN010000121.1"/>
</dbReference>
<dbReference type="SUPFAM" id="SSF54001">
    <property type="entry name" value="Cysteine proteinases"/>
    <property type="match status" value="1"/>
</dbReference>
<dbReference type="Proteomes" id="UP001628281">
    <property type="component" value="Unassembled WGS sequence"/>
</dbReference>
<dbReference type="InterPro" id="IPR024453">
    <property type="entry name" value="Peptidase_C92"/>
</dbReference>
<dbReference type="EMBL" id="JBJLSN010000121">
    <property type="protein sequence ID" value="MFL7906022.1"/>
    <property type="molecule type" value="Genomic_DNA"/>
</dbReference>
<reference evidence="1 2" key="1">
    <citation type="submission" date="2024-11" db="EMBL/GenBank/DDBJ databases">
        <title>Draft genome sequences of two bacteria associated to sugarcane roots in Colombia.</title>
        <authorList>
            <person name="Pardo-Diaz S."/>
            <person name="Masmela-Mendoza J."/>
            <person name="Delgadillo-Duran P."/>
            <person name="Bautista E.J."/>
            <person name="Rojas-Tapias D.F."/>
        </authorList>
    </citation>
    <scope>NUCLEOTIDE SEQUENCE [LARGE SCALE GENOMIC DNA]</scope>
    <source>
        <strain evidence="1 2">Ap18</strain>
    </source>
</reference>